<keyword evidence="1" id="KW-1133">Transmembrane helix</keyword>
<dbReference type="GO" id="GO:0005886">
    <property type="term" value="C:plasma membrane"/>
    <property type="evidence" value="ECO:0007669"/>
    <property type="project" value="TreeGrafter"/>
</dbReference>
<sequence length="1014" mass="112112">MNAFLNFLVRQKKLALLFTLSIVILGFMTLQKIQRDTYPVIEFDRLSINTSYPSASPRDVEKNITNVIENKIKGIYGIKELTSTSSEGSSRINIEIDEEVDDIQEVKDSISEAVNEIEDLPEDANDPRVVDRTSTEWPILTIVIGGDSINVETAKAIANNIEKNLSLIDGVSSVNVSGDSEREVQIRINPEKLFQYQLSFDQVRSVIADQNVRSAIGDNNQGRNQKNIVIISEYETMESLENVVVKSSFDGPTILLKDIATIDEGEIGFNTVTRINGTKGYILKVTKTEKADVIRTIEKVRATLDTLKESYPSNLNLIVTDDRSKPVSNRLNIVMNNALVGLALIMVVLGLFLSLKTAFWVAVSIPVTLLGTVAFLGFAGETINLISTIGMVLVLGLVVDDSIIIAESIHHFKEKGGDVYQNIVDGLKRVIMPVITTILTTVLAISTVLLVSGTTGKFIYILPITVICALTFSLLEVSIALPAHMSGSEANKQKTWFKPVERWFEKALLVILRWRFIILSLFIALLAFSAYIGTKEISYIQWPSSGTNSINIRVQTPLGTPVETTEQSIIKIDEIIMDKVGSNLDFFTSTIGSRGSNRAAIAITLIPANDREVTAKEIIEILKAETEGIEGVSRINFRTNRGGPRGALDIELSLIGSNDEQRQAAVDQLEMILNSFEGVSDIDRDDDLSKNRIEVLLDYESMARLGIQYQQVYSHLRTIYSGMDVSDVEFNNTSLNVKMYLGDSNYSDDYITKTSIRNNQGRMIPMSQFANVIETPGDPNYKHLNGERVVKVSAAVEDSVTTAQSVSKRALDELDLINNFPEVRVIEGGSSLEAKEALSDFSLALGFAVFGIYMLISLLFNSYSQPLLVILSIPFALIGVVWAFFFHSETFSFFVLLGVLALVGVVVNDSLVMISHLNFIKKNKDMDGSSIEWIAKGAKDRLRAVILTTLTTLAGVLPLIYGFGGKDAFLQPMVMALGYGLLFGTFVTLILLPCLYSINLDVSNWFSRLKTRFL</sequence>
<reference evidence="2 3" key="1">
    <citation type="journal article" date="2015" name="Genome Announc.">
        <title>Genome Sequence of 'Candidatus Thioglobus singularis' Strain PS1, a Mixotroph from the SUP05 Clade of Marine Gammaproteobacteria.</title>
        <authorList>
            <person name="Marshall K.T."/>
            <person name="Morris R.M."/>
        </authorList>
    </citation>
    <scope>NUCLEOTIDE SEQUENCE [LARGE SCALE GENOMIC DNA]</scope>
    <source>
        <strain evidence="2 3">PS1</strain>
    </source>
</reference>
<gene>
    <name evidence="2" type="ORF">W908_04845</name>
</gene>
<dbReference type="InterPro" id="IPR027463">
    <property type="entry name" value="AcrB_DN_DC_subdom"/>
</dbReference>
<dbReference type="InterPro" id="IPR001036">
    <property type="entry name" value="Acrflvin-R"/>
</dbReference>
<evidence type="ECO:0000256" key="1">
    <source>
        <dbReference type="SAM" id="Phobius"/>
    </source>
</evidence>
<feature type="transmembrane region" description="Helical" evidence="1">
    <location>
        <begin position="867"/>
        <end position="885"/>
    </location>
</feature>
<organism evidence="2 3">
    <name type="scientific">Candidatus Pseudothioglobus singularis PS1</name>
    <dbReference type="NCBI Taxonomy" id="1125411"/>
    <lineage>
        <taxon>Bacteria</taxon>
        <taxon>Pseudomonadati</taxon>
        <taxon>Pseudomonadota</taxon>
        <taxon>Gammaproteobacteria</taxon>
        <taxon>Candidatus Pseudothioglobaceae</taxon>
        <taxon>Candidatus Pseudothioglobus</taxon>
    </lineage>
</organism>
<dbReference type="Gene3D" id="3.30.2090.10">
    <property type="entry name" value="Multidrug efflux transporter AcrB TolC docking domain, DN and DC subdomains"/>
    <property type="match status" value="2"/>
</dbReference>
<keyword evidence="1" id="KW-0812">Transmembrane</keyword>
<evidence type="ECO:0000313" key="3">
    <source>
        <dbReference type="Proteomes" id="UP000068905"/>
    </source>
</evidence>
<dbReference type="PRINTS" id="PR00702">
    <property type="entry name" value="ACRIFLAVINRP"/>
</dbReference>
<evidence type="ECO:0000313" key="2">
    <source>
        <dbReference type="EMBL" id="ALE01944.1"/>
    </source>
</evidence>
<protein>
    <submittedName>
        <fullName evidence="2">Acriflavin resistance protein</fullName>
    </submittedName>
</protein>
<feature type="transmembrane region" description="Helical" evidence="1">
    <location>
        <begin position="430"/>
        <end position="452"/>
    </location>
</feature>
<feature type="transmembrane region" description="Helical" evidence="1">
    <location>
        <begin position="944"/>
        <end position="964"/>
    </location>
</feature>
<dbReference type="KEGG" id="tsn:W908_04845"/>
<keyword evidence="3" id="KW-1185">Reference proteome</keyword>
<dbReference type="SUPFAM" id="SSF82693">
    <property type="entry name" value="Multidrug efflux transporter AcrB pore domain, PN1, PN2, PC1 and PC2 subdomains"/>
    <property type="match status" value="3"/>
</dbReference>
<dbReference type="Pfam" id="PF00873">
    <property type="entry name" value="ACR_tran"/>
    <property type="match status" value="1"/>
</dbReference>
<feature type="transmembrane region" description="Helical" evidence="1">
    <location>
        <begin position="841"/>
        <end position="860"/>
    </location>
</feature>
<feature type="transmembrane region" description="Helical" evidence="1">
    <location>
        <begin position="976"/>
        <end position="998"/>
    </location>
</feature>
<dbReference type="EMBL" id="CP006911">
    <property type="protein sequence ID" value="ALE01944.1"/>
    <property type="molecule type" value="Genomic_DNA"/>
</dbReference>
<dbReference type="PANTHER" id="PTHR32063:SF33">
    <property type="entry name" value="RND SUPERFAMILY EFFLUX PUMP PERMEASE COMPONENT"/>
    <property type="match status" value="1"/>
</dbReference>
<dbReference type="Gene3D" id="3.30.70.1320">
    <property type="entry name" value="Multidrug efflux transporter AcrB pore domain like"/>
    <property type="match status" value="1"/>
</dbReference>
<dbReference type="AlphaFoldDB" id="A0A0M4LDF8"/>
<dbReference type="SUPFAM" id="SSF82866">
    <property type="entry name" value="Multidrug efflux transporter AcrB transmembrane domain"/>
    <property type="match status" value="2"/>
</dbReference>
<accession>A0A0M4LDF8</accession>
<dbReference type="PANTHER" id="PTHR32063">
    <property type="match status" value="1"/>
</dbReference>
<dbReference type="Gene3D" id="1.20.1640.10">
    <property type="entry name" value="Multidrug efflux transporter AcrB transmembrane domain"/>
    <property type="match status" value="2"/>
</dbReference>
<feature type="transmembrane region" description="Helical" evidence="1">
    <location>
        <begin position="458"/>
        <end position="486"/>
    </location>
</feature>
<proteinExistence type="predicted"/>
<feature type="transmembrane region" description="Helical" evidence="1">
    <location>
        <begin position="507"/>
        <end position="532"/>
    </location>
</feature>
<feature type="transmembrane region" description="Helical" evidence="1">
    <location>
        <begin position="385"/>
        <end position="409"/>
    </location>
</feature>
<dbReference type="STRING" id="1125411.W908_04845"/>
<dbReference type="SUPFAM" id="SSF82714">
    <property type="entry name" value="Multidrug efflux transporter AcrB TolC docking domain, DN and DC subdomains"/>
    <property type="match status" value="2"/>
</dbReference>
<feature type="transmembrane region" description="Helical" evidence="1">
    <location>
        <begin position="333"/>
        <end position="352"/>
    </location>
</feature>
<feature type="transmembrane region" description="Helical" evidence="1">
    <location>
        <begin position="891"/>
        <end position="914"/>
    </location>
</feature>
<dbReference type="Proteomes" id="UP000068905">
    <property type="component" value="Chromosome"/>
</dbReference>
<dbReference type="Gene3D" id="3.30.70.1430">
    <property type="entry name" value="Multidrug efflux transporter AcrB pore domain"/>
    <property type="match status" value="2"/>
</dbReference>
<feature type="transmembrane region" description="Helical" evidence="1">
    <location>
        <begin position="359"/>
        <end position="379"/>
    </location>
</feature>
<keyword evidence="1" id="KW-0472">Membrane</keyword>
<dbReference type="OrthoDB" id="5287122at2"/>
<dbReference type="GO" id="GO:0042910">
    <property type="term" value="F:xenobiotic transmembrane transporter activity"/>
    <property type="evidence" value="ECO:0007669"/>
    <property type="project" value="TreeGrafter"/>
</dbReference>
<dbReference type="RefSeq" id="WP_053820152.1">
    <property type="nucleotide sequence ID" value="NZ_CP006911.1"/>
</dbReference>
<dbReference type="Gene3D" id="3.30.70.1440">
    <property type="entry name" value="Multidrug efflux transporter AcrB pore domain"/>
    <property type="match status" value="1"/>
</dbReference>
<name>A0A0M4LDF8_9GAMM</name>